<protein>
    <submittedName>
        <fullName evidence="2">Uncharacterized protein</fullName>
    </submittedName>
</protein>
<sequence length="396" mass="42502">MNVVKTNPVISTRPSALNSSAFPTVGIFIITILALNQNLAPPAVTGFLLANFAGNPMLAYNVGNGVGSPVHAQPIVASNTTLELQITCLANHTGIQITDSLTGLALTSWPGQPGDPNTPVKLPFQSLPLSEQCCRQPLKPMFRHPINSGLQSWIKWDLQIRYGHSLCNDDTVDSGGAALMGEGGGTAEEERFEGLRDGVGVGVGVVNVKDDSDMDSCADFRWRWSVGSCLVGHERAIRQQSTKPQPAAAVFLIDGSFVKPRGGTPRTFATPLQFQIEGVVSYEARQMDALATVLGVGGSAEMGSTNILRITRFVIINKLLPREMDVARLNKEWVVPEELPLGYEGSSTGAGRVARTEPDAQCRNPTKGPKHMSTVEGQKYMPGVTWVLDIEPIAQC</sequence>
<keyword evidence="3" id="KW-1185">Reference proteome</keyword>
<dbReference type="EMBL" id="JARKIF010000004">
    <property type="protein sequence ID" value="KAJ7642192.1"/>
    <property type="molecule type" value="Genomic_DNA"/>
</dbReference>
<comment type="caution">
    <text evidence="2">The sequence shown here is derived from an EMBL/GenBank/DDBJ whole genome shotgun (WGS) entry which is preliminary data.</text>
</comment>
<dbReference type="Proteomes" id="UP001221142">
    <property type="component" value="Unassembled WGS sequence"/>
</dbReference>
<accession>A0AAD7CB51</accession>
<evidence type="ECO:0000313" key="3">
    <source>
        <dbReference type="Proteomes" id="UP001221142"/>
    </source>
</evidence>
<evidence type="ECO:0000313" key="2">
    <source>
        <dbReference type="EMBL" id="KAJ7642192.1"/>
    </source>
</evidence>
<dbReference type="AlphaFoldDB" id="A0AAD7CB51"/>
<proteinExistence type="predicted"/>
<name>A0AAD7CB51_9AGAR</name>
<reference evidence="2" key="1">
    <citation type="submission" date="2023-03" db="EMBL/GenBank/DDBJ databases">
        <title>Massive genome expansion in bonnet fungi (Mycena s.s.) driven by repeated elements and novel gene families across ecological guilds.</title>
        <authorList>
            <consortium name="Lawrence Berkeley National Laboratory"/>
            <person name="Harder C.B."/>
            <person name="Miyauchi S."/>
            <person name="Viragh M."/>
            <person name="Kuo A."/>
            <person name="Thoen E."/>
            <person name="Andreopoulos B."/>
            <person name="Lu D."/>
            <person name="Skrede I."/>
            <person name="Drula E."/>
            <person name="Henrissat B."/>
            <person name="Morin E."/>
            <person name="Kohler A."/>
            <person name="Barry K."/>
            <person name="LaButti K."/>
            <person name="Morin E."/>
            <person name="Salamov A."/>
            <person name="Lipzen A."/>
            <person name="Mereny Z."/>
            <person name="Hegedus B."/>
            <person name="Baldrian P."/>
            <person name="Stursova M."/>
            <person name="Weitz H."/>
            <person name="Taylor A."/>
            <person name="Grigoriev I.V."/>
            <person name="Nagy L.G."/>
            <person name="Martin F."/>
            <person name="Kauserud H."/>
        </authorList>
    </citation>
    <scope>NUCLEOTIDE SEQUENCE</scope>
    <source>
        <strain evidence="2">9284</strain>
    </source>
</reference>
<gene>
    <name evidence="2" type="ORF">FB45DRAFT_863245</name>
</gene>
<evidence type="ECO:0000256" key="1">
    <source>
        <dbReference type="SAM" id="MobiDB-lite"/>
    </source>
</evidence>
<feature type="region of interest" description="Disordered" evidence="1">
    <location>
        <begin position="345"/>
        <end position="375"/>
    </location>
</feature>
<organism evidence="2 3">
    <name type="scientific">Roridomyces roridus</name>
    <dbReference type="NCBI Taxonomy" id="1738132"/>
    <lineage>
        <taxon>Eukaryota</taxon>
        <taxon>Fungi</taxon>
        <taxon>Dikarya</taxon>
        <taxon>Basidiomycota</taxon>
        <taxon>Agaricomycotina</taxon>
        <taxon>Agaricomycetes</taxon>
        <taxon>Agaricomycetidae</taxon>
        <taxon>Agaricales</taxon>
        <taxon>Marasmiineae</taxon>
        <taxon>Mycenaceae</taxon>
        <taxon>Roridomyces</taxon>
    </lineage>
</organism>